<evidence type="ECO:0000313" key="3">
    <source>
        <dbReference type="Proteomes" id="UP000775213"/>
    </source>
</evidence>
<keyword evidence="1" id="KW-1133">Transmembrane helix</keyword>
<gene>
    <name evidence="2" type="ORF">IEQ34_011005</name>
</gene>
<protein>
    <submittedName>
        <fullName evidence="2">Uncharacterized protein</fullName>
    </submittedName>
</protein>
<keyword evidence="3" id="KW-1185">Reference proteome</keyword>
<keyword evidence="1" id="KW-0812">Transmembrane</keyword>
<dbReference type="AlphaFoldDB" id="A0AAV7GWH7"/>
<evidence type="ECO:0000313" key="2">
    <source>
        <dbReference type="EMBL" id="KAH0460342.1"/>
    </source>
</evidence>
<dbReference type="EMBL" id="JAGFBR010000010">
    <property type="protein sequence ID" value="KAH0460342.1"/>
    <property type="molecule type" value="Genomic_DNA"/>
</dbReference>
<organism evidence="2 3">
    <name type="scientific">Dendrobium chrysotoxum</name>
    <name type="common">Orchid</name>
    <dbReference type="NCBI Taxonomy" id="161865"/>
    <lineage>
        <taxon>Eukaryota</taxon>
        <taxon>Viridiplantae</taxon>
        <taxon>Streptophyta</taxon>
        <taxon>Embryophyta</taxon>
        <taxon>Tracheophyta</taxon>
        <taxon>Spermatophyta</taxon>
        <taxon>Magnoliopsida</taxon>
        <taxon>Liliopsida</taxon>
        <taxon>Asparagales</taxon>
        <taxon>Orchidaceae</taxon>
        <taxon>Epidendroideae</taxon>
        <taxon>Malaxideae</taxon>
        <taxon>Dendrobiinae</taxon>
        <taxon>Dendrobium</taxon>
    </lineage>
</organism>
<proteinExistence type="predicted"/>
<reference evidence="2 3" key="1">
    <citation type="journal article" date="2021" name="Hortic Res">
        <title>Chromosome-scale assembly of the Dendrobium chrysotoxum genome enhances the understanding of orchid evolution.</title>
        <authorList>
            <person name="Zhang Y."/>
            <person name="Zhang G.Q."/>
            <person name="Zhang D."/>
            <person name="Liu X.D."/>
            <person name="Xu X.Y."/>
            <person name="Sun W.H."/>
            <person name="Yu X."/>
            <person name="Zhu X."/>
            <person name="Wang Z.W."/>
            <person name="Zhao X."/>
            <person name="Zhong W.Y."/>
            <person name="Chen H."/>
            <person name="Yin W.L."/>
            <person name="Huang T."/>
            <person name="Niu S.C."/>
            <person name="Liu Z.J."/>
        </authorList>
    </citation>
    <scope>NUCLEOTIDE SEQUENCE [LARGE SCALE GENOMIC DNA]</scope>
    <source>
        <strain evidence="2">Lindl</strain>
    </source>
</reference>
<name>A0AAV7GWH7_DENCH</name>
<sequence>MNMYYNKMGSAPVSCYFNNTGLIYPSKNQVLAPVFPSRKFHETKIGYGKFRCLRTKPEFGQSKYMPKKQTSQLMSVSVAGGLISIFITPTRIAIERDANTPRLNVQS</sequence>
<accession>A0AAV7GWH7</accession>
<comment type="caution">
    <text evidence="2">The sequence shown here is derived from an EMBL/GenBank/DDBJ whole genome shotgun (WGS) entry which is preliminary data.</text>
</comment>
<dbReference type="Proteomes" id="UP000775213">
    <property type="component" value="Unassembled WGS sequence"/>
</dbReference>
<feature type="transmembrane region" description="Helical" evidence="1">
    <location>
        <begin position="73"/>
        <end position="94"/>
    </location>
</feature>
<keyword evidence="1" id="KW-0472">Membrane</keyword>
<evidence type="ECO:0000256" key="1">
    <source>
        <dbReference type="SAM" id="Phobius"/>
    </source>
</evidence>